<dbReference type="InterPro" id="IPR027417">
    <property type="entry name" value="P-loop_NTPase"/>
</dbReference>
<keyword evidence="1" id="KW-0378">Hydrolase</keyword>
<evidence type="ECO:0000256" key="1">
    <source>
        <dbReference type="RuleBase" id="RU363044"/>
    </source>
</evidence>
<reference evidence="3" key="1">
    <citation type="submission" date="2023-04" db="EMBL/GenBank/DDBJ databases">
        <title>Phytophthora fragariaefolia NBRC 109709.</title>
        <authorList>
            <person name="Ichikawa N."/>
            <person name="Sato H."/>
            <person name="Tonouchi N."/>
        </authorList>
    </citation>
    <scope>NUCLEOTIDE SEQUENCE</scope>
    <source>
        <strain evidence="3">NBRC 109709</strain>
    </source>
</reference>
<keyword evidence="1" id="KW-0547">Nucleotide-binding</keyword>
<keyword evidence="1" id="KW-0067">ATP-binding</keyword>
<keyword evidence="1" id="KW-0234">DNA repair</keyword>
<proteinExistence type="inferred from homology"/>
<sequence length="391" mass="43418">MATASGGIAAANLKGHTMHSSVGLGINQIRLPVHIMKPSEKLRAKWDPVICVVGRVVNDRHRLLRIVGRSFAKTQGQQRAFRGLLAVFMFDFFQLLTVRGTPLFKKDDPRIPYTGLQAHGAQLYQSIDKAVYLTQNMRVTDDPEWGAWLEKARMGDWVPQLRAFLRQAAPPPAEGIHGRFVQVVSTDNAFRKHVNDAAILTACQKLMPTRKVYAIPAQLPVAITAGKMTQVTTMPDSQTGNIAAFLKIYIGMSVRVKSYQCIPKGVANGAANTIFHIDWRTATTFQRKEDNVWIASAPPTNIYVKIDSNATSTRFPGTPMEWSALIMPILQSRTSFKLRRESISIKGFPIVPAFGITVHGVQGDTIDHIVISDLRSPHCRTVDRHALYVSL</sequence>
<dbReference type="AlphaFoldDB" id="A0A9W6XVW5"/>
<comment type="similarity">
    <text evidence="1">Belongs to the helicase family.</text>
</comment>
<evidence type="ECO:0000313" key="4">
    <source>
        <dbReference type="Proteomes" id="UP001165121"/>
    </source>
</evidence>
<dbReference type="Proteomes" id="UP001165121">
    <property type="component" value="Unassembled WGS sequence"/>
</dbReference>
<dbReference type="OrthoDB" id="129312at2759"/>
<name>A0A9W6XVW5_9STRA</name>
<evidence type="ECO:0000313" key="3">
    <source>
        <dbReference type="EMBL" id="GMF46371.1"/>
    </source>
</evidence>
<comment type="cofactor">
    <cofactor evidence="1">
        <name>Mg(2+)</name>
        <dbReference type="ChEBI" id="CHEBI:18420"/>
    </cofactor>
</comment>
<keyword evidence="4" id="KW-1185">Reference proteome</keyword>
<dbReference type="PANTHER" id="PTHR47642:SF5">
    <property type="entry name" value="ATP-DEPENDENT DNA HELICASE"/>
    <property type="match status" value="1"/>
</dbReference>
<gene>
    <name evidence="3" type="ORF">Pfra01_001702400</name>
</gene>
<comment type="caution">
    <text evidence="3">The sequence shown here is derived from an EMBL/GenBank/DDBJ whole genome shotgun (WGS) entry which is preliminary data.</text>
</comment>
<dbReference type="GO" id="GO:0016787">
    <property type="term" value="F:hydrolase activity"/>
    <property type="evidence" value="ECO:0007669"/>
    <property type="project" value="UniProtKB-KW"/>
</dbReference>
<dbReference type="EMBL" id="BSXT01001964">
    <property type="protein sequence ID" value="GMF46371.1"/>
    <property type="molecule type" value="Genomic_DNA"/>
</dbReference>
<accession>A0A9W6XVW5</accession>
<keyword evidence="1" id="KW-0227">DNA damage</keyword>
<dbReference type="GO" id="GO:0000723">
    <property type="term" value="P:telomere maintenance"/>
    <property type="evidence" value="ECO:0007669"/>
    <property type="project" value="InterPro"/>
</dbReference>
<dbReference type="GO" id="GO:0005524">
    <property type="term" value="F:ATP binding"/>
    <property type="evidence" value="ECO:0007669"/>
    <property type="project" value="UniProtKB-KW"/>
</dbReference>
<feature type="domain" description="DNA helicase Pif1-like DEAD-box helicase" evidence="2">
    <location>
        <begin position="2"/>
        <end position="142"/>
    </location>
</feature>
<protein>
    <recommendedName>
        <fullName evidence="1">ATP-dependent DNA helicase</fullName>
        <ecNumber evidence="1">5.6.2.3</ecNumber>
    </recommendedName>
</protein>
<keyword evidence="1" id="KW-0233">DNA recombination</keyword>
<dbReference type="InterPro" id="IPR051055">
    <property type="entry name" value="PIF1_helicase"/>
</dbReference>
<dbReference type="Pfam" id="PF05970">
    <property type="entry name" value="PIF1"/>
    <property type="match status" value="1"/>
</dbReference>
<dbReference type="PANTHER" id="PTHR47642">
    <property type="entry name" value="ATP-DEPENDENT DNA HELICASE"/>
    <property type="match status" value="1"/>
</dbReference>
<comment type="catalytic activity">
    <reaction evidence="1">
        <text>ATP + H2O = ADP + phosphate + H(+)</text>
        <dbReference type="Rhea" id="RHEA:13065"/>
        <dbReference type="ChEBI" id="CHEBI:15377"/>
        <dbReference type="ChEBI" id="CHEBI:15378"/>
        <dbReference type="ChEBI" id="CHEBI:30616"/>
        <dbReference type="ChEBI" id="CHEBI:43474"/>
        <dbReference type="ChEBI" id="CHEBI:456216"/>
        <dbReference type="EC" id="5.6.2.3"/>
    </reaction>
</comment>
<organism evidence="3 4">
    <name type="scientific">Phytophthora fragariaefolia</name>
    <dbReference type="NCBI Taxonomy" id="1490495"/>
    <lineage>
        <taxon>Eukaryota</taxon>
        <taxon>Sar</taxon>
        <taxon>Stramenopiles</taxon>
        <taxon>Oomycota</taxon>
        <taxon>Peronosporomycetes</taxon>
        <taxon>Peronosporales</taxon>
        <taxon>Peronosporaceae</taxon>
        <taxon>Phytophthora</taxon>
    </lineage>
</organism>
<dbReference type="EC" id="5.6.2.3" evidence="1"/>
<dbReference type="GO" id="GO:0006281">
    <property type="term" value="P:DNA repair"/>
    <property type="evidence" value="ECO:0007669"/>
    <property type="project" value="UniProtKB-KW"/>
</dbReference>
<evidence type="ECO:0000259" key="2">
    <source>
        <dbReference type="Pfam" id="PF05970"/>
    </source>
</evidence>
<dbReference type="SUPFAM" id="SSF52540">
    <property type="entry name" value="P-loop containing nucleoside triphosphate hydrolases"/>
    <property type="match status" value="1"/>
</dbReference>
<keyword evidence="1" id="KW-0347">Helicase</keyword>
<dbReference type="InterPro" id="IPR010285">
    <property type="entry name" value="DNA_helicase_pif1-like_DEAD"/>
</dbReference>
<dbReference type="GO" id="GO:0006310">
    <property type="term" value="P:DNA recombination"/>
    <property type="evidence" value="ECO:0007669"/>
    <property type="project" value="UniProtKB-KW"/>
</dbReference>
<dbReference type="GO" id="GO:0043139">
    <property type="term" value="F:5'-3' DNA helicase activity"/>
    <property type="evidence" value="ECO:0007669"/>
    <property type="project" value="UniProtKB-EC"/>
</dbReference>